<dbReference type="EMBL" id="MCBR01006548">
    <property type="protein sequence ID" value="RKF77264.1"/>
    <property type="molecule type" value="Genomic_DNA"/>
</dbReference>
<name>A0A420IRV4_9PEZI</name>
<dbReference type="Proteomes" id="UP000285405">
    <property type="component" value="Unassembled WGS sequence"/>
</dbReference>
<reference evidence="2 3" key="1">
    <citation type="journal article" date="2018" name="BMC Genomics">
        <title>Comparative genome analyses reveal sequence features reflecting distinct modes of host-adaptation between dicot and monocot powdery mildew.</title>
        <authorList>
            <person name="Wu Y."/>
            <person name="Ma X."/>
            <person name="Pan Z."/>
            <person name="Kale S.D."/>
            <person name="Song Y."/>
            <person name="King H."/>
            <person name="Zhang Q."/>
            <person name="Presley C."/>
            <person name="Deng X."/>
            <person name="Wei C.I."/>
            <person name="Xiao S."/>
        </authorList>
    </citation>
    <scope>NUCLEOTIDE SEQUENCE [LARGE SCALE GENOMIC DNA]</scope>
    <source>
        <strain evidence="2">UCSC1</strain>
    </source>
</reference>
<proteinExistence type="predicted"/>
<feature type="region of interest" description="Disordered" evidence="1">
    <location>
        <begin position="121"/>
        <end position="146"/>
    </location>
</feature>
<dbReference type="AlphaFoldDB" id="A0A420IRV4"/>
<gene>
    <name evidence="2" type="ORF">GcC1_065030</name>
</gene>
<evidence type="ECO:0000313" key="2">
    <source>
        <dbReference type="EMBL" id="RKF77264.1"/>
    </source>
</evidence>
<evidence type="ECO:0000313" key="3">
    <source>
        <dbReference type="Proteomes" id="UP000285405"/>
    </source>
</evidence>
<evidence type="ECO:0000256" key="1">
    <source>
        <dbReference type="SAM" id="MobiDB-lite"/>
    </source>
</evidence>
<organism evidence="2 3">
    <name type="scientific">Golovinomyces cichoracearum</name>
    <dbReference type="NCBI Taxonomy" id="62708"/>
    <lineage>
        <taxon>Eukaryota</taxon>
        <taxon>Fungi</taxon>
        <taxon>Dikarya</taxon>
        <taxon>Ascomycota</taxon>
        <taxon>Pezizomycotina</taxon>
        <taxon>Leotiomycetes</taxon>
        <taxon>Erysiphales</taxon>
        <taxon>Erysiphaceae</taxon>
        <taxon>Golovinomyces</taxon>
    </lineage>
</organism>
<protein>
    <submittedName>
        <fullName evidence="2">Uncharacterized protein</fullName>
    </submittedName>
</protein>
<comment type="caution">
    <text evidence="2">The sequence shown here is derived from an EMBL/GenBank/DDBJ whole genome shotgun (WGS) entry which is preliminary data.</text>
</comment>
<sequence>MLKGDIPLGNCASKELCTCPMQLQKGIICADRIADRLENSEAIMKDDITSFYWLDKVTSAGDRPLDVLLDNPLLDVGEAKKLVNSKGRSRNIASYFAKEKSIHDCAQGVFSRKTAHNTISLGSKKGDKAGKTSSSSQRVISAAEHY</sequence>
<feature type="non-terminal residue" evidence="2">
    <location>
        <position position="146"/>
    </location>
</feature>
<accession>A0A420IRV4</accession>